<dbReference type="OrthoDB" id="343907at2759"/>
<reference evidence="2" key="1">
    <citation type="submission" date="2021-02" db="EMBL/GenBank/DDBJ databases">
        <authorList>
            <person name="Nowell W R."/>
        </authorList>
    </citation>
    <scope>NUCLEOTIDE SEQUENCE</scope>
    <source>
        <strain evidence="2">Ploen Becks lab</strain>
    </source>
</reference>
<dbReference type="GO" id="GO:0071986">
    <property type="term" value="C:Ragulator complex"/>
    <property type="evidence" value="ECO:0007669"/>
    <property type="project" value="TreeGrafter"/>
</dbReference>
<dbReference type="SMART" id="SM01278">
    <property type="entry name" value="MAPKK1_Int"/>
    <property type="match status" value="1"/>
</dbReference>
<dbReference type="Proteomes" id="UP000663879">
    <property type="component" value="Unassembled WGS sequence"/>
</dbReference>
<dbReference type="AlphaFoldDB" id="A0A813VRG1"/>
<organism evidence="2 3">
    <name type="scientific">Brachionus calyciflorus</name>
    <dbReference type="NCBI Taxonomy" id="104777"/>
    <lineage>
        <taxon>Eukaryota</taxon>
        <taxon>Metazoa</taxon>
        <taxon>Spiralia</taxon>
        <taxon>Gnathifera</taxon>
        <taxon>Rotifera</taxon>
        <taxon>Eurotatoria</taxon>
        <taxon>Monogononta</taxon>
        <taxon>Pseudotrocha</taxon>
        <taxon>Ploima</taxon>
        <taxon>Brachionidae</taxon>
        <taxon>Brachionus</taxon>
    </lineage>
</organism>
<dbReference type="PANTHER" id="PTHR13378">
    <property type="entry name" value="REGULATOR COMPLEX PROTEIN LAMTOR3"/>
    <property type="match status" value="1"/>
</dbReference>
<evidence type="ECO:0008006" key="4">
    <source>
        <dbReference type="Google" id="ProtNLM"/>
    </source>
</evidence>
<protein>
    <recommendedName>
        <fullName evidence="4">Ragulator complex protein LAMTOR3</fullName>
    </recommendedName>
</protein>
<dbReference type="Pfam" id="PF08923">
    <property type="entry name" value="MAPKK1_Int"/>
    <property type="match status" value="1"/>
</dbReference>
<dbReference type="PANTHER" id="PTHR13378:SF1">
    <property type="entry name" value="RAGULATOR COMPLEX PROTEIN LAMTOR3"/>
    <property type="match status" value="1"/>
</dbReference>
<proteinExistence type="inferred from homology"/>
<sequence>MLKKYLTSLLESVNGCSAILVYDTNKESNPIFRVGELSENETNAIKQNIGVFNSSIDRAEKLSKTGSSKTIMANYNNHQLFIFSKGTIVFIVVATSEANTGSILNLKTYLEPLVGELLTTNTLNDATSLAGSLQNTSMIANNFYNNQQQSFSQTNIRK</sequence>
<evidence type="ECO:0000313" key="3">
    <source>
        <dbReference type="Proteomes" id="UP000663879"/>
    </source>
</evidence>
<dbReference type="EMBL" id="CAJNOC010001156">
    <property type="protein sequence ID" value="CAF0840350.1"/>
    <property type="molecule type" value="Genomic_DNA"/>
</dbReference>
<accession>A0A813VRG1</accession>
<dbReference type="GO" id="GO:0071230">
    <property type="term" value="P:cellular response to amino acid stimulus"/>
    <property type="evidence" value="ECO:0007669"/>
    <property type="project" value="TreeGrafter"/>
</dbReference>
<keyword evidence="3" id="KW-1185">Reference proteome</keyword>
<comment type="caution">
    <text evidence="2">The sequence shown here is derived from an EMBL/GenBank/DDBJ whole genome shotgun (WGS) entry which is preliminary data.</text>
</comment>
<dbReference type="InterPro" id="IPR015019">
    <property type="entry name" value="LAMTOR3"/>
</dbReference>
<gene>
    <name evidence="2" type="ORF">OXX778_LOCUS8422</name>
</gene>
<dbReference type="Gene3D" id="3.30.450.30">
    <property type="entry name" value="Dynein light chain 2a, cytoplasmic"/>
    <property type="match status" value="1"/>
</dbReference>
<evidence type="ECO:0000313" key="2">
    <source>
        <dbReference type="EMBL" id="CAF0840350.1"/>
    </source>
</evidence>
<name>A0A813VRG1_9BILA</name>
<comment type="similarity">
    <text evidence="1">Belongs to the LAMTOR3 family.</text>
</comment>
<dbReference type="GO" id="GO:0032008">
    <property type="term" value="P:positive regulation of TOR signaling"/>
    <property type="evidence" value="ECO:0007669"/>
    <property type="project" value="TreeGrafter"/>
</dbReference>
<dbReference type="SUPFAM" id="SSF103196">
    <property type="entry name" value="Roadblock/LC7 domain"/>
    <property type="match status" value="1"/>
</dbReference>
<evidence type="ECO:0000256" key="1">
    <source>
        <dbReference type="ARBA" id="ARBA00005356"/>
    </source>
</evidence>